<dbReference type="Pfam" id="PF00071">
    <property type="entry name" value="Ras"/>
    <property type="match status" value="1"/>
</dbReference>
<dbReference type="PANTHER" id="PTHR47977">
    <property type="entry name" value="RAS-RELATED PROTEIN RAB"/>
    <property type="match status" value="1"/>
</dbReference>
<dbReference type="SMART" id="SM00174">
    <property type="entry name" value="RHO"/>
    <property type="match status" value="1"/>
</dbReference>
<dbReference type="SMART" id="SM00175">
    <property type="entry name" value="RAB"/>
    <property type="match status" value="1"/>
</dbReference>
<keyword evidence="5" id="KW-1185">Reference proteome</keyword>
<dbReference type="SMART" id="SM00177">
    <property type="entry name" value="ARF"/>
    <property type="match status" value="1"/>
</dbReference>
<protein>
    <submittedName>
        <fullName evidence="4">Uncharacterized protein</fullName>
    </submittedName>
</protein>
<dbReference type="InterPro" id="IPR005225">
    <property type="entry name" value="Small_GTP-bd"/>
</dbReference>
<organism evidence="4 5">
    <name type="scientific">Stentor coeruleus</name>
    <dbReference type="NCBI Taxonomy" id="5963"/>
    <lineage>
        <taxon>Eukaryota</taxon>
        <taxon>Sar</taxon>
        <taxon>Alveolata</taxon>
        <taxon>Ciliophora</taxon>
        <taxon>Postciliodesmatophora</taxon>
        <taxon>Heterotrichea</taxon>
        <taxon>Heterotrichida</taxon>
        <taxon>Stentoridae</taxon>
        <taxon>Stentor</taxon>
    </lineage>
</organism>
<dbReference type="PROSITE" id="PS51419">
    <property type="entry name" value="RAB"/>
    <property type="match status" value="1"/>
</dbReference>
<dbReference type="SUPFAM" id="SSF52540">
    <property type="entry name" value="P-loop containing nucleoside triphosphate hydrolases"/>
    <property type="match status" value="1"/>
</dbReference>
<evidence type="ECO:0000313" key="4">
    <source>
        <dbReference type="EMBL" id="OMJ82436.1"/>
    </source>
</evidence>
<dbReference type="EMBL" id="MPUH01000340">
    <property type="protein sequence ID" value="OMJ82436.1"/>
    <property type="molecule type" value="Genomic_DNA"/>
</dbReference>
<dbReference type="PRINTS" id="PR00449">
    <property type="entry name" value="RASTRNSFRMNG"/>
</dbReference>
<comment type="caution">
    <text evidence="4">The sequence shown here is derived from an EMBL/GenBank/DDBJ whole genome shotgun (WGS) entry which is preliminary data.</text>
</comment>
<dbReference type="InterPro" id="IPR050227">
    <property type="entry name" value="Rab"/>
</dbReference>
<dbReference type="OrthoDB" id="9989112at2759"/>
<dbReference type="AlphaFoldDB" id="A0A1R2C099"/>
<evidence type="ECO:0000256" key="1">
    <source>
        <dbReference type="ARBA" id="ARBA00022741"/>
    </source>
</evidence>
<keyword evidence="1" id="KW-0547">Nucleotide-binding</keyword>
<dbReference type="GO" id="GO:0005525">
    <property type="term" value="F:GTP binding"/>
    <property type="evidence" value="ECO:0007669"/>
    <property type="project" value="UniProtKB-KW"/>
</dbReference>
<gene>
    <name evidence="4" type="ORF">SteCoe_16842</name>
</gene>
<dbReference type="FunFam" id="3.40.50.300:FF:001129">
    <property type="entry name" value="ras-related protein Rab-44 isoform X2"/>
    <property type="match status" value="1"/>
</dbReference>
<keyword evidence="2" id="KW-0342">GTP-binding</keyword>
<dbReference type="InterPro" id="IPR001806">
    <property type="entry name" value="Small_GTPase"/>
</dbReference>
<name>A0A1R2C099_9CILI</name>
<dbReference type="Proteomes" id="UP000187209">
    <property type="component" value="Unassembled WGS sequence"/>
</dbReference>
<keyword evidence="3" id="KW-0449">Lipoprotein</keyword>
<reference evidence="4 5" key="1">
    <citation type="submission" date="2016-11" db="EMBL/GenBank/DDBJ databases">
        <title>The macronuclear genome of Stentor coeruleus: a giant cell with tiny introns.</title>
        <authorList>
            <person name="Slabodnick M."/>
            <person name="Ruby J.G."/>
            <person name="Reiff S.B."/>
            <person name="Swart E.C."/>
            <person name="Gosai S."/>
            <person name="Prabakaran S."/>
            <person name="Witkowska E."/>
            <person name="Larue G.E."/>
            <person name="Fisher S."/>
            <person name="Freeman R.M."/>
            <person name="Gunawardena J."/>
            <person name="Chu W."/>
            <person name="Stover N.A."/>
            <person name="Gregory B.D."/>
            <person name="Nowacki M."/>
            <person name="Derisi J."/>
            <person name="Roy S.W."/>
            <person name="Marshall W.F."/>
            <person name="Sood P."/>
        </authorList>
    </citation>
    <scope>NUCLEOTIDE SEQUENCE [LARGE SCALE GENOMIC DNA]</scope>
    <source>
        <strain evidence="4">WM001</strain>
    </source>
</reference>
<sequence length="199" mass="22408">MRASDVNFKFKIVIVGDSSVGKSSIIRRFVSHEFPEVLKSTVGVDFIVQNLTVDGLSVKLQIWDTAGQERFRTIITGYYRGADAVIFVFDKTLRDTFDHIDEWVYEVSQYAAEDVLRILVGNKSDMQADVSVSEAQNKANLIGIQYIDTSAKSDINVSCIFYSIARELINKAKTKGSISKSPEKILLQTEFNKNKSWCC</sequence>
<dbReference type="Gene3D" id="3.40.50.300">
    <property type="entry name" value="P-loop containing nucleotide triphosphate hydrolases"/>
    <property type="match status" value="1"/>
</dbReference>
<dbReference type="InterPro" id="IPR027417">
    <property type="entry name" value="P-loop_NTPase"/>
</dbReference>
<dbReference type="NCBIfam" id="TIGR00231">
    <property type="entry name" value="small_GTP"/>
    <property type="match status" value="1"/>
</dbReference>
<accession>A0A1R2C099</accession>
<dbReference type="CDD" id="cd00154">
    <property type="entry name" value="Rab"/>
    <property type="match status" value="1"/>
</dbReference>
<evidence type="ECO:0000313" key="5">
    <source>
        <dbReference type="Proteomes" id="UP000187209"/>
    </source>
</evidence>
<dbReference type="GO" id="GO:0003924">
    <property type="term" value="F:GTPase activity"/>
    <property type="evidence" value="ECO:0007669"/>
    <property type="project" value="InterPro"/>
</dbReference>
<dbReference type="PROSITE" id="PS51421">
    <property type="entry name" value="RAS"/>
    <property type="match status" value="1"/>
</dbReference>
<dbReference type="SMART" id="SM00176">
    <property type="entry name" value="RAN"/>
    <property type="match status" value="1"/>
</dbReference>
<proteinExistence type="predicted"/>
<dbReference type="SMART" id="SM00173">
    <property type="entry name" value="RAS"/>
    <property type="match status" value="1"/>
</dbReference>
<evidence type="ECO:0000256" key="2">
    <source>
        <dbReference type="ARBA" id="ARBA00023134"/>
    </source>
</evidence>
<evidence type="ECO:0000256" key="3">
    <source>
        <dbReference type="ARBA" id="ARBA00023288"/>
    </source>
</evidence>